<keyword evidence="4" id="KW-0001">2Fe-2S</keyword>
<dbReference type="AlphaFoldDB" id="A0AAV5WXL1"/>
<dbReference type="PRINTS" id="PR00368">
    <property type="entry name" value="FADPNR"/>
</dbReference>
<dbReference type="PANTHER" id="PTHR43557">
    <property type="entry name" value="APOPTOSIS-INDUCING FACTOR 1"/>
    <property type="match status" value="1"/>
</dbReference>
<reference evidence="11" key="1">
    <citation type="submission" date="2023-10" db="EMBL/GenBank/DDBJ databases">
        <title>Genome assembly of Pristionchus species.</title>
        <authorList>
            <person name="Yoshida K."/>
            <person name="Sommer R.J."/>
        </authorList>
    </citation>
    <scope>NUCLEOTIDE SEQUENCE</scope>
    <source>
        <strain evidence="11">RS5133</strain>
    </source>
</reference>
<dbReference type="GO" id="GO:0005737">
    <property type="term" value="C:cytoplasm"/>
    <property type="evidence" value="ECO:0007669"/>
    <property type="project" value="TreeGrafter"/>
</dbReference>
<dbReference type="Gene3D" id="3.50.50.60">
    <property type="entry name" value="FAD/NAD(P)-binding domain"/>
    <property type="match status" value="2"/>
</dbReference>
<keyword evidence="9" id="KW-0411">Iron-sulfur</keyword>
<dbReference type="InterPro" id="IPR050446">
    <property type="entry name" value="FAD-oxidoreductase/Apoptosis"/>
</dbReference>
<sequence>DLASLSLLRAALLPLASRIPFTPILLRGRVAMSSVNESALFDYLRRSTSSSAEDAARREEMLCCAPEKSDLRKELAIDDSVVVEEAVCKADEVPDGTKKEVELRGRKILIINDGGKYMAINGLCSHYNWPLAQGVYYKGKIRCSLHGACFNTETGDIEDYPAFDSLHPFQVKKVGADLVIKTTEKRLESDRRTKKSWLKQTTTDKPIIVVGSGMAGQSVVENLRLAGCKDPIILFTKESMPTYDRVLLSKNMGIDAVRMRPDEYYLENHISVRLNSKVVAFDAAAHTVTLSDKSSYVYSKLILALGGAVRTLSGKGSELKGVYTLRNHDDPKKIFDLAKGKDLVCIGASFIGMEAASAMQPVAKSVTVVCSTNEPLPALGSDVGRATRRYFATKNVKIHTDAKVDYLEGGGDGFVKEVVLKDGTRIPADCVVAGIGVEPDTLFLKNHNIALDNRGFVKVNEKFETTAKDVYAIGDSVSAPLPFWGIDSINIQHFQVAQRHGQLAAWSILGKPMPGKVIPFFWTLFFFERGFRFGGVSDGYDEIYTRGDVDEFNFVKYYLKNNRVIAVSNAGYSPAVIQFLALCEQDKKITRDDVEKNTTDDWAFMLK</sequence>
<keyword evidence="3" id="KW-0285">Flavoprotein</keyword>
<dbReference type="PROSITE" id="PS51296">
    <property type="entry name" value="RIESKE"/>
    <property type="match status" value="1"/>
</dbReference>
<evidence type="ECO:0000256" key="2">
    <source>
        <dbReference type="ARBA" id="ARBA00006442"/>
    </source>
</evidence>
<feature type="non-terminal residue" evidence="11">
    <location>
        <position position="1"/>
    </location>
</feature>
<comment type="caution">
    <text evidence="11">The sequence shown here is derived from an EMBL/GenBank/DDBJ whole genome shotgun (WGS) entry which is preliminary data.</text>
</comment>
<dbReference type="SUPFAM" id="SSF55424">
    <property type="entry name" value="FAD/NAD-linked reductases, dimerisation (C-terminal) domain"/>
    <property type="match status" value="1"/>
</dbReference>
<keyword evidence="12" id="KW-1185">Reference proteome</keyword>
<dbReference type="GO" id="GO:0046872">
    <property type="term" value="F:metal ion binding"/>
    <property type="evidence" value="ECO:0007669"/>
    <property type="project" value="UniProtKB-KW"/>
</dbReference>
<comment type="cofactor">
    <cofactor evidence="1">
        <name>FAD</name>
        <dbReference type="ChEBI" id="CHEBI:57692"/>
    </cofactor>
</comment>
<dbReference type="GO" id="GO:0051537">
    <property type="term" value="F:2 iron, 2 sulfur cluster binding"/>
    <property type="evidence" value="ECO:0007669"/>
    <property type="project" value="UniProtKB-KW"/>
</dbReference>
<name>A0AAV5WXL1_9BILA</name>
<evidence type="ECO:0000256" key="1">
    <source>
        <dbReference type="ARBA" id="ARBA00001974"/>
    </source>
</evidence>
<evidence type="ECO:0000256" key="3">
    <source>
        <dbReference type="ARBA" id="ARBA00022630"/>
    </source>
</evidence>
<dbReference type="Pfam" id="PF07992">
    <property type="entry name" value="Pyr_redox_2"/>
    <property type="match status" value="1"/>
</dbReference>
<accession>A0AAV5WXL1</accession>
<evidence type="ECO:0000259" key="10">
    <source>
        <dbReference type="PROSITE" id="PS51296"/>
    </source>
</evidence>
<comment type="similarity">
    <text evidence="2">Belongs to the FAD-dependent oxidoreductase family.</text>
</comment>
<evidence type="ECO:0000313" key="11">
    <source>
        <dbReference type="EMBL" id="GMT35732.1"/>
    </source>
</evidence>
<evidence type="ECO:0000256" key="9">
    <source>
        <dbReference type="ARBA" id="ARBA00023014"/>
    </source>
</evidence>
<dbReference type="EMBL" id="BTSY01000007">
    <property type="protein sequence ID" value="GMT35732.1"/>
    <property type="molecule type" value="Genomic_DNA"/>
</dbReference>
<dbReference type="PANTHER" id="PTHR43557:SF2">
    <property type="entry name" value="RIESKE DOMAIN-CONTAINING PROTEIN-RELATED"/>
    <property type="match status" value="1"/>
</dbReference>
<dbReference type="FunFam" id="2.102.10.10:FF:000003">
    <property type="entry name" value="apoptosis-inducing factor 3 isoform X2"/>
    <property type="match status" value="1"/>
</dbReference>
<dbReference type="PRINTS" id="PR00469">
    <property type="entry name" value="PNDRDTASEII"/>
</dbReference>
<keyword evidence="6" id="KW-0274">FAD</keyword>
<dbReference type="Gene3D" id="2.102.10.10">
    <property type="entry name" value="Rieske [2Fe-2S] iron-sulphur domain"/>
    <property type="match status" value="1"/>
</dbReference>
<organism evidence="11 12">
    <name type="scientific">Pristionchus fissidentatus</name>
    <dbReference type="NCBI Taxonomy" id="1538716"/>
    <lineage>
        <taxon>Eukaryota</taxon>
        <taxon>Metazoa</taxon>
        <taxon>Ecdysozoa</taxon>
        <taxon>Nematoda</taxon>
        <taxon>Chromadorea</taxon>
        <taxon>Rhabditida</taxon>
        <taxon>Rhabditina</taxon>
        <taxon>Diplogasteromorpha</taxon>
        <taxon>Diplogasteroidea</taxon>
        <taxon>Neodiplogasteridae</taxon>
        <taxon>Pristionchus</taxon>
    </lineage>
</organism>
<evidence type="ECO:0000313" key="12">
    <source>
        <dbReference type="Proteomes" id="UP001432322"/>
    </source>
</evidence>
<protein>
    <recommendedName>
        <fullName evidence="10">Rieske domain-containing protein</fullName>
    </recommendedName>
</protein>
<dbReference type="InterPro" id="IPR023753">
    <property type="entry name" value="FAD/NAD-binding_dom"/>
</dbReference>
<keyword evidence="5" id="KW-0479">Metal-binding</keyword>
<dbReference type="GO" id="GO:0016651">
    <property type="term" value="F:oxidoreductase activity, acting on NAD(P)H"/>
    <property type="evidence" value="ECO:0007669"/>
    <property type="project" value="TreeGrafter"/>
</dbReference>
<keyword evidence="7" id="KW-0560">Oxidoreductase</keyword>
<evidence type="ECO:0000256" key="8">
    <source>
        <dbReference type="ARBA" id="ARBA00023004"/>
    </source>
</evidence>
<dbReference type="SUPFAM" id="SSF50022">
    <property type="entry name" value="ISP domain"/>
    <property type="match status" value="1"/>
</dbReference>
<dbReference type="Gene3D" id="3.30.390.30">
    <property type="match status" value="1"/>
</dbReference>
<gene>
    <name evidence="11" type="ORF">PFISCL1PPCAC_27029</name>
</gene>
<feature type="domain" description="Rieske" evidence="10">
    <location>
        <begin position="85"/>
        <end position="180"/>
    </location>
</feature>
<keyword evidence="8" id="KW-0408">Iron</keyword>
<dbReference type="InterPro" id="IPR036922">
    <property type="entry name" value="Rieske_2Fe-2S_sf"/>
</dbReference>
<evidence type="ECO:0000256" key="6">
    <source>
        <dbReference type="ARBA" id="ARBA00022827"/>
    </source>
</evidence>
<dbReference type="InterPro" id="IPR017941">
    <property type="entry name" value="Rieske_2Fe-2S"/>
</dbReference>
<proteinExistence type="inferred from homology"/>
<dbReference type="Proteomes" id="UP001432322">
    <property type="component" value="Unassembled WGS sequence"/>
</dbReference>
<dbReference type="SUPFAM" id="SSF51905">
    <property type="entry name" value="FAD/NAD(P)-binding domain"/>
    <property type="match status" value="1"/>
</dbReference>
<dbReference type="InterPro" id="IPR016156">
    <property type="entry name" value="FAD/NAD-linked_Rdtase_dimer_sf"/>
</dbReference>
<evidence type="ECO:0000256" key="7">
    <source>
        <dbReference type="ARBA" id="ARBA00023002"/>
    </source>
</evidence>
<dbReference type="Pfam" id="PF00355">
    <property type="entry name" value="Rieske"/>
    <property type="match status" value="1"/>
</dbReference>
<evidence type="ECO:0000256" key="5">
    <source>
        <dbReference type="ARBA" id="ARBA00022723"/>
    </source>
</evidence>
<dbReference type="InterPro" id="IPR036188">
    <property type="entry name" value="FAD/NAD-bd_sf"/>
</dbReference>
<evidence type="ECO:0000256" key="4">
    <source>
        <dbReference type="ARBA" id="ARBA00022714"/>
    </source>
</evidence>